<dbReference type="Pfam" id="PF05050">
    <property type="entry name" value="Methyltransf_21"/>
    <property type="match status" value="1"/>
</dbReference>
<keyword evidence="3" id="KW-1185">Reference proteome</keyword>
<feature type="domain" description="Methyltransferase FkbM" evidence="1">
    <location>
        <begin position="87"/>
        <end position="237"/>
    </location>
</feature>
<dbReference type="eggNOG" id="COG2520">
    <property type="taxonomic scope" value="Bacteria"/>
</dbReference>
<dbReference type="AlphaFoldDB" id="F9Y5W3"/>
<dbReference type="Gene3D" id="3.40.50.150">
    <property type="entry name" value="Vaccinia Virus protein VP39"/>
    <property type="match status" value="1"/>
</dbReference>
<dbReference type="InterPro" id="IPR052514">
    <property type="entry name" value="SAM-dependent_MTase"/>
</dbReference>
<gene>
    <name evidence="2" type="primary">nlpE1</name>
    <name evidence="2" type="ordered locus">KVU_0949</name>
</gene>
<dbReference type="RefSeq" id="WP_013384246.1">
    <property type="nucleotide sequence ID" value="NC_017384.1"/>
</dbReference>
<dbReference type="EMBL" id="CP002018">
    <property type="protein sequence ID" value="AEM40788.1"/>
    <property type="molecule type" value="Genomic_DNA"/>
</dbReference>
<dbReference type="Proteomes" id="UP000000692">
    <property type="component" value="Chromosome"/>
</dbReference>
<sequence>MDGPLTLPQPETTGADYFDLAAAQNARAAGEVLHFPPFELAHWGGLTFCLNYHNDPIQRALRAGTFYEADVLAEVLRHLPEGAHILDVGANIGNHALFFATRAKAARVVVIEPNPLAMAPLFANVIVNGLEEVIDLDYLGIGLSDEDAGGFAMHRHDRNLGATKMRKGGGDLQVRRGDDLFGDQVFHFVKIDTEGMEIKVLSGISEMVDRCQPTILVEVFHGHIPALMNWMDSHRYQPVADWPVATDTSNYLLQPLG</sequence>
<name>F9Y5W3_KETVW</name>
<evidence type="ECO:0000313" key="3">
    <source>
        <dbReference type="Proteomes" id="UP000000692"/>
    </source>
</evidence>
<evidence type="ECO:0000313" key="2">
    <source>
        <dbReference type="EMBL" id="AEM40788.1"/>
    </source>
</evidence>
<dbReference type="PATRIC" id="fig|759362.5.peg.980"/>
<evidence type="ECO:0000259" key="1">
    <source>
        <dbReference type="Pfam" id="PF05050"/>
    </source>
</evidence>
<dbReference type="PANTHER" id="PTHR34203">
    <property type="entry name" value="METHYLTRANSFERASE, FKBM FAMILY PROTEIN"/>
    <property type="match status" value="1"/>
</dbReference>
<dbReference type="KEGG" id="kvl:KVU_0949"/>
<dbReference type="PANTHER" id="PTHR34203:SF15">
    <property type="entry name" value="SLL1173 PROTEIN"/>
    <property type="match status" value="1"/>
</dbReference>
<dbReference type="NCBIfam" id="TIGR01444">
    <property type="entry name" value="fkbM_fam"/>
    <property type="match status" value="1"/>
</dbReference>
<proteinExistence type="predicted"/>
<accession>F9Y5W3</accession>
<dbReference type="HOGENOM" id="CLU_087883_0_0_5"/>
<reference evidence="2 3" key="1">
    <citation type="journal article" date="2011" name="J. Bacteriol.">
        <title>Complete genome sequence of the industrial strain Ketogulonicigenium vulgare WSH-001.</title>
        <authorList>
            <person name="Liu L."/>
            <person name="Li Y."/>
            <person name="Zhang J."/>
            <person name="Zhou Z."/>
            <person name="Liu J."/>
            <person name="Li X."/>
            <person name="Zhou J."/>
            <person name="Du G."/>
            <person name="Wang L."/>
            <person name="Chen J."/>
        </authorList>
    </citation>
    <scope>NUCLEOTIDE SEQUENCE [LARGE SCALE GENOMIC DNA]</scope>
    <source>
        <strain evidence="2 3">WSH-001</strain>
    </source>
</reference>
<dbReference type="SUPFAM" id="SSF53335">
    <property type="entry name" value="S-adenosyl-L-methionine-dependent methyltransferases"/>
    <property type="match status" value="1"/>
</dbReference>
<dbReference type="InterPro" id="IPR006342">
    <property type="entry name" value="FkbM_mtfrase"/>
</dbReference>
<dbReference type="InterPro" id="IPR029063">
    <property type="entry name" value="SAM-dependent_MTases_sf"/>
</dbReference>
<organism evidence="2 3">
    <name type="scientific">Ketogulonicigenium vulgare (strain WSH-001)</name>
    <dbReference type="NCBI Taxonomy" id="759362"/>
    <lineage>
        <taxon>Bacteria</taxon>
        <taxon>Pseudomonadati</taxon>
        <taxon>Pseudomonadota</taxon>
        <taxon>Alphaproteobacteria</taxon>
        <taxon>Rhodobacterales</taxon>
        <taxon>Roseobacteraceae</taxon>
        <taxon>Ketogulonicigenium</taxon>
    </lineage>
</organism>
<protein>
    <recommendedName>
        <fullName evidence="1">Methyltransferase FkbM domain-containing protein</fullName>
    </recommendedName>
</protein>
<dbReference type="OrthoDB" id="5679686at2"/>